<dbReference type="Pfam" id="PF00126">
    <property type="entry name" value="HTH_1"/>
    <property type="match status" value="1"/>
</dbReference>
<evidence type="ECO:0000256" key="3">
    <source>
        <dbReference type="ARBA" id="ARBA00023125"/>
    </source>
</evidence>
<dbReference type="GO" id="GO:0043565">
    <property type="term" value="F:sequence-specific DNA binding"/>
    <property type="evidence" value="ECO:0007669"/>
    <property type="project" value="TreeGrafter"/>
</dbReference>
<dbReference type="AlphaFoldDB" id="A0A081RAU5"/>
<dbReference type="InterPro" id="IPR005119">
    <property type="entry name" value="LysR_subst-bd"/>
</dbReference>
<dbReference type="OrthoDB" id="9786526at2"/>
<evidence type="ECO:0000256" key="4">
    <source>
        <dbReference type="ARBA" id="ARBA00023163"/>
    </source>
</evidence>
<accession>A0A081RAU5</accession>
<evidence type="ECO:0000313" key="6">
    <source>
        <dbReference type="EMBL" id="KEQ52318.1"/>
    </source>
</evidence>
<proteinExistence type="inferred from homology"/>
<dbReference type="Gene3D" id="3.40.190.290">
    <property type="match status" value="1"/>
</dbReference>
<dbReference type="SUPFAM" id="SSF46785">
    <property type="entry name" value="Winged helix' DNA-binding domain"/>
    <property type="match status" value="1"/>
</dbReference>
<evidence type="ECO:0000256" key="1">
    <source>
        <dbReference type="ARBA" id="ARBA00009437"/>
    </source>
</evidence>
<evidence type="ECO:0000256" key="2">
    <source>
        <dbReference type="ARBA" id="ARBA00023015"/>
    </source>
</evidence>
<keyword evidence="4" id="KW-0804">Transcription</keyword>
<dbReference type="GO" id="GO:0006351">
    <property type="term" value="P:DNA-templated transcription"/>
    <property type="evidence" value="ECO:0007669"/>
    <property type="project" value="TreeGrafter"/>
</dbReference>
<dbReference type="InterPro" id="IPR036388">
    <property type="entry name" value="WH-like_DNA-bd_sf"/>
</dbReference>
<evidence type="ECO:0000259" key="5">
    <source>
        <dbReference type="PROSITE" id="PS50931"/>
    </source>
</evidence>
<keyword evidence="2" id="KW-0805">Transcription regulation</keyword>
<organism evidence="6 7">
    <name type="scientific">Sphingobium chlorophenolicum</name>
    <dbReference type="NCBI Taxonomy" id="46429"/>
    <lineage>
        <taxon>Bacteria</taxon>
        <taxon>Pseudomonadati</taxon>
        <taxon>Pseudomonadota</taxon>
        <taxon>Alphaproteobacteria</taxon>
        <taxon>Sphingomonadales</taxon>
        <taxon>Sphingomonadaceae</taxon>
        <taxon>Sphingobium</taxon>
    </lineage>
</organism>
<dbReference type="PANTHER" id="PTHR30537:SF5">
    <property type="entry name" value="HTH-TYPE TRANSCRIPTIONAL ACTIVATOR TTDR-RELATED"/>
    <property type="match status" value="1"/>
</dbReference>
<sequence>MRFADDLILFAHLVDNGSYSATARALGVQKSFLSRRIAALETALGLNILQRGANGIRVTDLGNQVYANACKVRENRDEAFRIVEEQQRTPSGVLNVVCPPLLSEMLFGDVAVAFAASHPKVRLNFEVRTILPTAGLDAYDVVILPATGGLPDADFVARRILLAEYRLVASPRWQPVSGKASLEKLQGCVAIGWAHDGAPEIWKLTDEGGNIHELAVSPTLRTNDLALAARAAIAGLGLARLPAAQAIPHIAAGRLVHILPDYQPHPVSIYAAYSSRRAVTAAGRAFLAALQEAAAKA</sequence>
<keyword evidence="3" id="KW-0238">DNA-binding</keyword>
<dbReference type="Proteomes" id="UP000028411">
    <property type="component" value="Unassembled WGS sequence"/>
</dbReference>
<dbReference type="RefSeq" id="WP_037454514.1">
    <property type="nucleotide sequence ID" value="NZ_JFHR01000045.1"/>
</dbReference>
<dbReference type="SUPFAM" id="SSF53850">
    <property type="entry name" value="Periplasmic binding protein-like II"/>
    <property type="match status" value="1"/>
</dbReference>
<dbReference type="Gene3D" id="1.10.10.10">
    <property type="entry name" value="Winged helix-like DNA-binding domain superfamily/Winged helix DNA-binding domain"/>
    <property type="match status" value="1"/>
</dbReference>
<dbReference type="eggNOG" id="COG0583">
    <property type="taxonomic scope" value="Bacteria"/>
</dbReference>
<dbReference type="GO" id="GO:0003700">
    <property type="term" value="F:DNA-binding transcription factor activity"/>
    <property type="evidence" value="ECO:0007669"/>
    <property type="project" value="InterPro"/>
</dbReference>
<comment type="caution">
    <text evidence="6">The sequence shown here is derived from an EMBL/GenBank/DDBJ whole genome shotgun (WGS) entry which is preliminary data.</text>
</comment>
<dbReference type="InterPro" id="IPR000847">
    <property type="entry name" value="LysR_HTH_N"/>
</dbReference>
<gene>
    <name evidence="6" type="ORF">BV95_03385</name>
</gene>
<name>A0A081RAU5_SPHCR</name>
<dbReference type="Pfam" id="PF03466">
    <property type="entry name" value="LysR_substrate"/>
    <property type="match status" value="1"/>
</dbReference>
<comment type="similarity">
    <text evidence="1">Belongs to the LysR transcriptional regulatory family.</text>
</comment>
<dbReference type="EMBL" id="JFHR01000045">
    <property type="protein sequence ID" value="KEQ52318.1"/>
    <property type="molecule type" value="Genomic_DNA"/>
</dbReference>
<dbReference type="InterPro" id="IPR058163">
    <property type="entry name" value="LysR-type_TF_proteobact-type"/>
</dbReference>
<feature type="domain" description="HTH lysR-type" evidence="5">
    <location>
        <begin position="1"/>
        <end position="59"/>
    </location>
</feature>
<protein>
    <submittedName>
        <fullName evidence="6">Transcriptional regulator, LysR family</fullName>
    </submittedName>
</protein>
<dbReference type="PROSITE" id="PS50931">
    <property type="entry name" value="HTH_LYSR"/>
    <property type="match status" value="1"/>
</dbReference>
<reference evidence="6 7" key="1">
    <citation type="submission" date="2014-02" db="EMBL/GenBank/DDBJ databases">
        <title>Whole genome sequence of Sphingobium chlorophenolicum NBRC 16172.</title>
        <authorList>
            <person name="Gan H.M."/>
            <person name="Gan H.Y."/>
            <person name="Chew T.H."/>
            <person name="Savka M.A."/>
        </authorList>
    </citation>
    <scope>NUCLEOTIDE SEQUENCE [LARGE SCALE GENOMIC DNA]</scope>
    <source>
        <strain evidence="6 7">NBRC 16172</strain>
    </source>
</reference>
<dbReference type="InterPro" id="IPR036390">
    <property type="entry name" value="WH_DNA-bd_sf"/>
</dbReference>
<evidence type="ECO:0000313" key="7">
    <source>
        <dbReference type="Proteomes" id="UP000028411"/>
    </source>
</evidence>
<dbReference type="PATRIC" id="fig|46429.4.peg.3370"/>
<dbReference type="PANTHER" id="PTHR30537">
    <property type="entry name" value="HTH-TYPE TRANSCRIPTIONAL REGULATOR"/>
    <property type="match status" value="1"/>
</dbReference>